<dbReference type="EMBL" id="JANIIK010000114">
    <property type="protein sequence ID" value="KAJ3591109.1"/>
    <property type="molecule type" value="Genomic_DNA"/>
</dbReference>
<feature type="domain" description="Receptor ligand binding region" evidence="11">
    <location>
        <begin position="10"/>
        <end position="399"/>
    </location>
</feature>
<dbReference type="InterPro" id="IPR001828">
    <property type="entry name" value="ANF_lig-bd_rcpt"/>
</dbReference>
<sequence>MDTRELRFARAMVFAIEEINNSSDLLPGIILGYQILDSCASVPVAVELAFQFANGLQQLYDSKKGCVRSGRVTAIVGESGSTPTISMSRIIGPFDIPQVSHFATCACLSDKTQYPTFFRTIPSDQFQADALAKLVKHFGWTWIGAVRSNSDYGNNGMASFLRAAHKEGICVEYSESFYRTDPQSKIQQVADVIRRSTAVVVVAFTAPGDLMFLLEELTRNPSSPRQWIGSEAWVTDPEVQRFGICAGAIGFAIQQSVIPGFREYIMDLSPAKVSASHLLTEFWEGSFNCKLGKQDDLGNRVCDGTEDLQQLQNPYTDTSQLRITNMVYKAVYAIAHALHSSVCKKINSTIQCDRSIKVEPVQVLDQLKRVNFSRNGYHVSFDANGDPVAFYELINWQRNENGVLEYVTVGHYDDSLSLGQKFTIRRNISWADGGTKAGRTIH</sequence>
<dbReference type="OrthoDB" id="5984008at2759"/>
<keyword evidence="2" id="KW-1003">Cell membrane</keyword>
<dbReference type="Gene3D" id="3.40.50.2300">
    <property type="match status" value="2"/>
</dbReference>
<dbReference type="AlphaFoldDB" id="A0A9Q0DKT5"/>
<evidence type="ECO:0000256" key="1">
    <source>
        <dbReference type="ARBA" id="ARBA00004651"/>
    </source>
</evidence>
<dbReference type="PANTHER" id="PTHR24061">
    <property type="entry name" value="CALCIUM-SENSING RECEPTOR-RELATED"/>
    <property type="match status" value="1"/>
</dbReference>
<evidence type="ECO:0000256" key="6">
    <source>
        <dbReference type="ARBA" id="ARBA00023040"/>
    </source>
</evidence>
<dbReference type="FunFam" id="3.40.50.2300:FF:000016">
    <property type="entry name" value="Taste 1 receptor member 2"/>
    <property type="match status" value="1"/>
</dbReference>
<keyword evidence="10" id="KW-0807">Transducer</keyword>
<dbReference type="InterPro" id="IPR000337">
    <property type="entry name" value="GPCR_3"/>
</dbReference>
<keyword evidence="9" id="KW-0325">Glycoprotein</keyword>
<evidence type="ECO:0000313" key="12">
    <source>
        <dbReference type="EMBL" id="KAJ3591109.1"/>
    </source>
</evidence>
<keyword evidence="6" id="KW-0297">G-protein coupled receptor</keyword>
<dbReference type="PRINTS" id="PR00592">
    <property type="entry name" value="CASENSINGR"/>
</dbReference>
<dbReference type="GO" id="GO:0005886">
    <property type="term" value="C:plasma membrane"/>
    <property type="evidence" value="ECO:0007669"/>
    <property type="project" value="UniProtKB-SubCell"/>
</dbReference>
<dbReference type="Proteomes" id="UP001148018">
    <property type="component" value="Unassembled WGS sequence"/>
</dbReference>
<proteinExistence type="predicted"/>
<keyword evidence="3" id="KW-0812">Transmembrane</keyword>
<keyword evidence="13" id="KW-1185">Reference proteome</keyword>
<keyword evidence="5" id="KW-1133">Transmembrane helix</keyword>
<dbReference type="InterPro" id="IPR028082">
    <property type="entry name" value="Peripla_BP_I"/>
</dbReference>
<evidence type="ECO:0000256" key="5">
    <source>
        <dbReference type="ARBA" id="ARBA00022989"/>
    </source>
</evidence>
<dbReference type="PANTHER" id="PTHR24061:SF528">
    <property type="entry name" value="C-FAMILY ODORANT RECEPTOR OLFCD2-RELATED"/>
    <property type="match status" value="1"/>
</dbReference>
<protein>
    <recommendedName>
        <fullName evidence="11">Receptor ligand binding region domain-containing protein</fullName>
    </recommendedName>
</protein>
<keyword evidence="8" id="KW-0675">Receptor</keyword>
<comment type="subcellular location">
    <subcellularLocation>
        <location evidence="1">Cell membrane</location>
        <topology evidence="1">Multi-pass membrane protein</topology>
    </subcellularLocation>
</comment>
<dbReference type="InterPro" id="IPR000068">
    <property type="entry name" value="GPCR_3_Ca_sens_rcpt-rel"/>
</dbReference>
<dbReference type="Pfam" id="PF01094">
    <property type="entry name" value="ANF_receptor"/>
    <property type="match status" value="1"/>
</dbReference>
<evidence type="ECO:0000256" key="7">
    <source>
        <dbReference type="ARBA" id="ARBA00023136"/>
    </source>
</evidence>
<accession>A0A9Q0DKT5</accession>
<evidence type="ECO:0000313" key="13">
    <source>
        <dbReference type="Proteomes" id="UP001148018"/>
    </source>
</evidence>
<evidence type="ECO:0000256" key="8">
    <source>
        <dbReference type="ARBA" id="ARBA00023170"/>
    </source>
</evidence>
<reference evidence="12" key="1">
    <citation type="submission" date="2022-07" db="EMBL/GenBank/DDBJ databases">
        <title>Chromosome-level genome of Muraenolepis orangiensis.</title>
        <authorList>
            <person name="Kim J."/>
        </authorList>
    </citation>
    <scope>NUCLEOTIDE SEQUENCE</scope>
    <source>
        <strain evidence="12">KU_S4_2022</strain>
        <tissue evidence="12">Muscle</tissue>
    </source>
</reference>
<keyword evidence="7" id="KW-0472">Membrane</keyword>
<keyword evidence="4" id="KW-0732">Signal</keyword>
<dbReference type="GO" id="GO:0004930">
    <property type="term" value="F:G protein-coupled receptor activity"/>
    <property type="evidence" value="ECO:0007669"/>
    <property type="project" value="UniProtKB-KW"/>
</dbReference>
<evidence type="ECO:0000256" key="2">
    <source>
        <dbReference type="ARBA" id="ARBA00022475"/>
    </source>
</evidence>
<organism evidence="12 13">
    <name type="scientific">Muraenolepis orangiensis</name>
    <name type="common">Patagonian moray cod</name>
    <dbReference type="NCBI Taxonomy" id="630683"/>
    <lineage>
        <taxon>Eukaryota</taxon>
        <taxon>Metazoa</taxon>
        <taxon>Chordata</taxon>
        <taxon>Craniata</taxon>
        <taxon>Vertebrata</taxon>
        <taxon>Euteleostomi</taxon>
        <taxon>Actinopterygii</taxon>
        <taxon>Neopterygii</taxon>
        <taxon>Teleostei</taxon>
        <taxon>Neoteleostei</taxon>
        <taxon>Acanthomorphata</taxon>
        <taxon>Zeiogadaria</taxon>
        <taxon>Gadariae</taxon>
        <taxon>Gadiformes</taxon>
        <taxon>Muraenolepidoidei</taxon>
        <taxon>Muraenolepididae</taxon>
        <taxon>Muraenolepis</taxon>
    </lineage>
</organism>
<comment type="caution">
    <text evidence="12">The sequence shown here is derived from an EMBL/GenBank/DDBJ whole genome shotgun (WGS) entry which is preliminary data.</text>
</comment>
<gene>
    <name evidence="12" type="ORF">NHX12_009056</name>
</gene>
<evidence type="ECO:0000259" key="11">
    <source>
        <dbReference type="Pfam" id="PF01094"/>
    </source>
</evidence>
<name>A0A9Q0DKT5_9TELE</name>
<evidence type="ECO:0000256" key="3">
    <source>
        <dbReference type="ARBA" id="ARBA00022692"/>
    </source>
</evidence>
<evidence type="ECO:0000256" key="10">
    <source>
        <dbReference type="ARBA" id="ARBA00023224"/>
    </source>
</evidence>
<dbReference type="PRINTS" id="PR00248">
    <property type="entry name" value="GPCRMGR"/>
</dbReference>
<evidence type="ECO:0000256" key="9">
    <source>
        <dbReference type="ARBA" id="ARBA00023180"/>
    </source>
</evidence>
<evidence type="ECO:0000256" key="4">
    <source>
        <dbReference type="ARBA" id="ARBA00022729"/>
    </source>
</evidence>
<dbReference type="SUPFAM" id="SSF53822">
    <property type="entry name" value="Periplasmic binding protein-like I"/>
    <property type="match status" value="1"/>
</dbReference>